<protein>
    <submittedName>
        <fullName evidence="1">Uncharacterized protein</fullName>
    </submittedName>
</protein>
<reference evidence="2" key="1">
    <citation type="journal article" date="2019" name="Int. J. Syst. Evol. Microbiol.">
        <title>The Global Catalogue of Microorganisms (GCM) 10K type strain sequencing project: providing services to taxonomists for standard genome sequencing and annotation.</title>
        <authorList>
            <consortium name="The Broad Institute Genomics Platform"/>
            <consortium name="The Broad Institute Genome Sequencing Center for Infectious Disease"/>
            <person name="Wu L."/>
            <person name="Ma J."/>
        </authorList>
    </citation>
    <scope>NUCLEOTIDE SEQUENCE [LARGE SCALE GENOMIC DNA]</scope>
    <source>
        <strain evidence="2">CGMCC 4.7020</strain>
    </source>
</reference>
<dbReference type="Proteomes" id="UP001597058">
    <property type="component" value="Unassembled WGS sequence"/>
</dbReference>
<accession>A0ABW3X5R3</accession>
<comment type="caution">
    <text evidence="1">The sequence shown here is derived from an EMBL/GenBank/DDBJ whole genome shotgun (WGS) entry which is preliminary data.</text>
</comment>
<proteinExistence type="predicted"/>
<dbReference type="EMBL" id="JBHTMM010000002">
    <property type="protein sequence ID" value="MFD1304692.1"/>
    <property type="molecule type" value="Genomic_DNA"/>
</dbReference>
<evidence type="ECO:0000313" key="2">
    <source>
        <dbReference type="Proteomes" id="UP001597058"/>
    </source>
</evidence>
<name>A0ABW3X5R3_9ACTN</name>
<organism evidence="1 2">
    <name type="scientific">Streptomyces kaempferi</name>
    <dbReference type="NCBI Taxonomy" id="333725"/>
    <lineage>
        <taxon>Bacteria</taxon>
        <taxon>Bacillati</taxon>
        <taxon>Actinomycetota</taxon>
        <taxon>Actinomycetes</taxon>
        <taxon>Kitasatosporales</taxon>
        <taxon>Streptomycetaceae</taxon>
        <taxon>Streptomyces</taxon>
    </lineage>
</organism>
<dbReference type="RefSeq" id="WP_381239324.1">
    <property type="nucleotide sequence ID" value="NZ_JBHSKH010000072.1"/>
</dbReference>
<evidence type="ECO:0000313" key="1">
    <source>
        <dbReference type="EMBL" id="MFD1304692.1"/>
    </source>
</evidence>
<keyword evidence="2" id="KW-1185">Reference proteome</keyword>
<gene>
    <name evidence="1" type="ORF">ACFQ5X_02400</name>
</gene>
<sequence length="100" mass="10906">MARLNIEIRPSWIARPFHLAFTRPFMDVDGTESAAWWGTTEVPVTAGPQDIAVYFRYRGQKSARLGIGSAAFVVDGSSDPLALRAVLGVRNGSPFKVRVG</sequence>